<name>A8M9Y8_CALMQ</name>
<dbReference type="HOGENOM" id="CLU_335136_0_0_2"/>
<evidence type="ECO:0000313" key="3">
    <source>
        <dbReference type="Proteomes" id="UP000001137"/>
    </source>
</evidence>
<gene>
    <name evidence="2" type="ordered locus">Cmaq_1636</name>
</gene>
<dbReference type="Proteomes" id="UP000001137">
    <property type="component" value="Chromosome"/>
</dbReference>
<dbReference type="STRING" id="397948.Cmaq_1636"/>
<organism evidence="2 3">
    <name type="scientific">Caldivirga maquilingensis (strain ATCC 700844 / DSM 13496 / JCM 10307 / IC-167)</name>
    <dbReference type="NCBI Taxonomy" id="397948"/>
    <lineage>
        <taxon>Archaea</taxon>
        <taxon>Thermoproteota</taxon>
        <taxon>Thermoprotei</taxon>
        <taxon>Thermoproteales</taxon>
        <taxon>Thermoproteaceae</taxon>
        <taxon>Caldivirga</taxon>
    </lineage>
</organism>
<dbReference type="GeneID" id="5709241"/>
<sequence>MKGKLIIVTLTAAALILLTNVANALVVTGQVGALAAPGQNAVPLVLSIINNGEGTLFNVTIKPIFTFPFGPYNYFNSSYKVTIPVLPPGSRINITELININPNASNGVYELKVNVTYVELTKVVMNGSIIIMPRNASSTFNVTIPVLGYVKFNPGLPTWGSINNPIEATPGIGVLPLVIPIINTGNVMASNASATIILGNGLVPVINKSYIGYIPPGTPVYAVFLVNVTNNAPVGVINGEVILNYFSNATQVITVNIPIIGEPRLTVEGAGWGSPSNPIAVGPGYGVVPLFVTIVNSGTANAVNINATISLPSGFKPLVNFTTIGGAPVGVPVYAVFIVNVSNVSPGTYYANLTLTYNNGLESRLRVPIVVSGEPRLISEGTVWGSPSSPITVGPGYGAVPLTFIIVNSGTAPAINVKANVSLPVGFVALTSNATIGDLPIGVPVYVTFMVNVTNVKAGTYYANLTLTYSGGSLTIRRIPIVVTGVPDVVVESYYTNPPNLFPGYPELLLTIYLGNSGTAVARNVKITLIGDKYINVVNPSNGIVNIGNLPIGEPVPVNFVLSTANNIYSTVQANLTLIINGTGFNKTYTIPLVIKPKANLLVINATSDLSVGDSDVPLYITITNDGNVTAKNVEVILNGQGVIEPHVSSSNPLSALTAGTLFIGDLKPGQEKQVVFMVDVQNGINPGDYKVTLTLLWNQTGSLIPMVQNDEFTIHVNPSLSQQFISLLIPNKVSSILFYVVLILIIVLLALLARSRGSSR</sequence>
<keyword evidence="1" id="KW-0472">Membrane</keyword>
<evidence type="ECO:0000313" key="2">
    <source>
        <dbReference type="EMBL" id="ABW02459.1"/>
    </source>
</evidence>
<keyword evidence="1" id="KW-1133">Transmembrane helix</keyword>
<accession>A8M9Y8</accession>
<reference evidence="2 3" key="1">
    <citation type="submission" date="2007-10" db="EMBL/GenBank/DDBJ databases">
        <title>Complete sequence of Caldivirga maquilingensis IC-167.</title>
        <authorList>
            <consortium name="US DOE Joint Genome Institute"/>
            <person name="Copeland A."/>
            <person name="Lucas S."/>
            <person name="Lapidus A."/>
            <person name="Barry K."/>
            <person name="Glavina del Rio T."/>
            <person name="Dalin E."/>
            <person name="Tice H."/>
            <person name="Pitluck S."/>
            <person name="Saunders E."/>
            <person name="Brettin T."/>
            <person name="Bruce D."/>
            <person name="Detter J.C."/>
            <person name="Han C."/>
            <person name="Schmutz J."/>
            <person name="Larimer F."/>
            <person name="Land M."/>
            <person name="Hauser L."/>
            <person name="Kyrpides N."/>
            <person name="Ivanova N."/>
            <person name="Biddle J.F."/>
            <person name="Zhang Z."/>
            <person name="Fitz-Gibbon S.T."/>
            <person name="Lowe T.M."/>
            <person name="Saltikov C."/>
            <person name="House C.H."/>
            <person name="Richardson P."/>
        </authorList>
    </citation>
    <scope>NUCLEOTIDE SEQUENCE [LARGE SCALE GENOMIC DNA]</scope>
    <source>
        <strain evidence="3">ATCC 700844 / DSM 13496 / JCM 10307 / IC-167</strain>
    </source>
</reference>
<dbReference type="PANTHER" id="PTHR35902:SF3">
    <property type="entry name" value="NPCBM-ASSOCIATED, NEW3 DOMAIN OF ALPHA-GALACTOSIDASE"/>
    <property type="match status" value="1"/>
</dbReference>
<dbReference type="PANTHER" id="PTHR35902">
    <property type="entry name" value="S-LAYER DOMAIN-LIKE PROTEIN-RELATED"/>
    <property type="match status" value="1"/>
</dbReference>
<feature type="transmembrane region" description="Helical" evidence="1">
    <location>
        <begin position="737"/>
        <end position="754"/>
    </location>
</feature>
<dbReference type="EMBL" id="CP000852">
    <property type="protein sequence ID" value="ABW02459.1"/>
    <property type="molecule type" value="Genomic_DNA"/>
</dbReference>
<protein>
    <submittedName>
        <fullName evidence="2">Conserved repeat domain</fullName>
    </submittedName>
</protein>
<evidence type="ECO:0000256" key="1">
    <source>
        <dbReference type="SAM" id="Phobius"/>
    </source>
</evidence>
<dbReference type="KEGG" id="cma:Cmaq_1636"/>
<proteinExistence type="predicted"/>
<dbReference type="eggNOG" id="arCOG02089">
    <property type="taxonomic scope" value="Archaea"/>
</dbReference>
<keyword evidence="3" id="KW-1185">Reference proteome</keyword>
<dbReference type="OrthoDB" id="56770at2157"/>
<dbReference type="AlphaFoldDB" id="A8M9Y8"/>
<dbReference type="RefSeq" id="WP_012186678.1">
    <property type="nucleotide sequence ID" value="NC_009954.1"/>
</dbReference>
<keyword evidence="1" id="KW-0812">Transmembrane</keyword>